<keyword evidence="3 7" id="KW-0808">Transferase</keyword>
<dbReference type="NCBIfam" id="TIGR01930">
    <property type="entry name" value="AcCoA-C-Actrans"/>
    <property type="match status" value="1"/>
</dbReference>
<dbReference type="RefSeq" id="WP_366922219.1">
    <property type="nucleotide sequence ID" value="NZ_CP121694.1"/>
</dbReference>
<protein>
    <recommendedName>
        <fullName evidence="2">acetyl-CoA C-acetyltransferase</fullName>
        <ecNumber evidence="2">2.3.1.9</ecNumber>
    </recommendedName>
    <alternativeName>
        <fullName evidence="5">Acetoacetyl-CoA thiolase</fullName>
    </alternativeName>
</protein>
<dbReference type="InterPro" id="IPR020616">
    <property type="entry name" value="Thiolase_N"/>
</dbReference>
<evidence type="ECO:0000256" key="1">
    <source>
        <dbReference type="ARBA" id="ARBA00010982"/>
    </source>
</evidence>
<sequence>MGEKEVVIVSAVRTPFGKFGGLLKDIPSIDLGAMVIKEVLNRVDLPGNVLDQVFYGTCIPAETGIHTNIPARQAMLKAGLPPETLSLTIDRACCSSITAVQLAYQAIVSGVSQVVLAAGAENMSRTPLLATKARWGQRIGDLTLIDPLFELGYKEFNPVAVDAGEVALEHDISREDQDLWAYNSQQRYAKAAAEGKFEDELMPLAVPQRRGEPFRLETDESPKPDTSLEKLSKLPTVYGSPTVTAGNAPALSTGASAILLMTEEKAQELGFTPLAKVRSIASIALKPRLLAESPAPAISKALTNATWELDDIDLIEINEAFAAMPLVASTILANGDKPKIEALREKINVNGGAVAMGHPVGASGARILMTLVYELRRRGGGKGVAAICGGLAQGDAVAVEVV</sequence>
<keyword evidence="4 7" id="KW-0012">Acyltransferase</keyword>
<dbReference type="Gene3D" id="3.40.47.10">
    <property type="match status" value="2"/>
</dbReference>
<dbReference type="PIRSF" id="PIRSF000429">
    <property type="entry name" value="Ac-CoA_Ac_transf"/>
    <property type="match status" value="1"/>
</dbReference>
<reference evidence="10 11" key="1">
    <citation type="submission" date="2023-04" db="EMBL/GenBank/DDBJ databases">
        <authorList>
            <person name="Hsu D."/>
        </authorList>
    </citation>
    <scope>NUCLEOTIDE SEQUENCE [LARGE SCALE GENOMIC DNA]</scope>
    <source>
        <strain evidence="10 11">MK1</strain>
    </source>
</reference>
<dbReference type="InterPro" id="IPR016039">
    <property type="entry name" value="Thiolase-like"/>
</dbReference>
<dbReference type="SUPFAM" id="SSF53901">
    <property type="entry name" value="Thiolase-like"/>
    <property type="match status" value="2"/>
</dbReference>
<organism evidence="10 11">
    <name type="scientific">Metallumcola ferriviriculae</name>
    <dbReference type="NCBI Taxonomy" id="3039180"/>
    <lineage>
        <taxon>Bacteria</taxon>
        <taxon>Bacillati</taxon>
        <taxon>Bacillota</taxon>
        <taxon>Clostridia</taxon>
        <taxon>Neomoorellales</taxon>
        <taxon>Desulfitibacteraceae</taxon>
        <taxon>Metallumcola</taxon>
    </lineage>
</organism>
<evidence type="ECO:0000313" key="11">
    <source>
        <dbReference type="Proteomes" id="UP001329915"/>
    </source>
</evidence>
<evidence type="ECO:0000256" key="7">
    <source>
        <dbReference type="RuleBase" id="RU003557"/>
    </source>
</evidence>
<dbReference type="PANTHER" id="PTHR18919:SF107">
    <property type="entry name" value="ACETYL-COA ACETYLTRANSFERASE, CYTOSOLIC"/>
    <property type="match status" value="1"/>
</dbReference>
<dbReference type="InterPro" id="IPR002155">
    <property type="entry name" value="Thiolase"/>
</dbReference>
<dbReference type="EMBL" id="CP121694">
    <property type="protein sequence ID" value="WRO22822.1"/>
    <property type="molecule type" value="Genomic_DNA"/>
</dbReference>
<feature type="domain" description="Thiolase C-terminal" evidence="9">
    <location>
        <begin position="272"/>
        <end position="400"/>
    </location>
</feature>
<comment type="similarity">
    <text evidence="1 7">Belongs to the thiolase-like superfamily. Thiolase family.</text>
</comment>
<dbReference type="PANTHER" id="PTHR18919">
    <property type="entry name" value="ACETYL-COA C-ACYLTRANSFERASE"/>
    <property type="match status" value="1"/>
</dbReference>
<dbReference type="KEGG" id="dbc:MFMK1_002663"/>
<evidence type="ECO:0000256" key="4">
    <source>
        <dbReference type="ARBA" id="ARBA00023315"/>
    </source>
</evidence>
<feature type="domain" description="Thiolase N-terminal" evidence="8">
    <location>
        <begin position="6"/>
        <end position="264"/>
    </location>
</feature>
<proteinExistence type="inferred from homology"/>
<feature type="active site" description="Acyl-thioester intermediate" evidence="6">
    <location>
        <position position="93"/>
    </location>
</feature>
<evidence type="ECO:0000256" key="5">
    <source>
        <dbReference type="ARBA" id="ARBA00030755"/>
    </source>
</evidence>
<evidence type="ECO:0000256" key="2">
    <source>
        <dbReference type="ARBA" id="ARBA00012705"/>
    </source>
</evidence>
<dbReference type="CDD" id="cd00751">
    <property type="entry name" value="thiolase"/>
    <property type="match status" value="1"/>
</dbReference>
<dbReference type="Pfam" id="PF00108">
    <property type="entry name" value="Thiolase_N"/>
    <property type="match status" value="1"/>
</dbReference>
<evidence type="ECO:0000259" key="8">
    <source>
        <dbReference type="Pfam" id="PF00108"/>
    </source>
</evidence>
<dbReference type="PROSITE" id="PS00737">
    <property type="entry name" value="THIOLASE_2"/>
    <property type="match status" value="1"/>
</dbReference>
<dbReference type="InterPro" id="IPR020613">
    <property type="entry name" value="Thiolase_CS"/>
</dbReference>
<name>A0AAU0URH9_9FIRM</name>
<evidence type="ECO:0000259" key="9">
    <source>
        <dbReference type="Pfam" id="PF02803"/>
    </source>
</evidence>
<evidence type="ECO:0000313" key="10">
    <source>
        <dbReference type="EMBL" id="WRO22822.1"/>
    </source>
</evidence>
<feature type="active site" description="Proton acceptor" evidence="6">
    <location>
        <position position="358"/>
    </location>
</feature>
<dbReference type="InterPro" id="IPR020617">
    <property type="entry name" value="Thiolase_C"/>
</dbReference>
<feature type="active site" description="Proton acceptor" evidence="6">
    <location>
        <position position="388"/>
    </location>
</feature>
<dbReference type="Pfam" id="PF02803">
    <property type="entry name" value="Thiolase_C"/>
    <property type="match status" value="1"/>
</dbReference>
<dbReference type="GO" id="GO:0003985">
    <property type="term" value="F:acetyl-CoA C-acetyltransferase activity"/>
    <property type="evidence" value="ECO:0007669"/>
    <property type="project" value="UniProtKB-EC"/>
</dbReference>
<dbReference type="Proteomes" id="UP001329915">
    <property type="component" value="Chromosome"/>
</dbReference>
<evidence type="ECO:0000256" key="6">
    <source>
        <dbReference type="PIRSR" id="PIRSR000429-1"/>
    </source>
</evidence>
<dbReference type="InterPro" id="IPR020610">
    <property type="entry name" value="Thiolase_AS"/>
</dbReference>
<gene>
    <name evidence="10" type="ORF">MFMK1_002663</name>
</gene>
<accession>A0AAU0URH9</accession>
<dbReference type="PROSITE" id="PS00099">
    <property type="entry name" value="THIOLASE_3"/>
    <property type="match status" value="1"/>
</dbReference>
<dbReference type="EC" id="2.3.1.9" evidence="2"/>
<keyword evidence="11" id="KW-1185">Reference proteome</keyword>
<dbReference type="AlphaFoldDB" id="A0AAU0URH9"/>
<evidence type="ECO:0000256" key="3">
    <source>
        <dbReference type="ARBA" id="ARBA00022679"/>
    </source>
</evidence>